<comment type="similarity">
    <text evidence="2 10 11">Belongs to the TonB-dependent receptor family.</text>
</comment>
<keyword evidence="16" id="KW-1185">Reference proteome</keyword>
<keyword evidence="4 10" id="KW-1134">Transmembrane beta strand</keyword>
<dbReference type="Gene3D" id="2.170.130.10">
    <property type="entry name" value="TonB-dependent receptor, plug domain"/>
    <property type="match status" value="1"/>
</dbReference>
<dbReference type="Pfam" id="PF00593">
    <property type="entry name" value="TonB_dep_Rec_b-barrel"/>
    <property type="match status" value="1"/>
</dbReference>
<comment type="caution">
    <text evidence="15">The sequence shown here is derived from an EMBL/GenBank/DDBJ whole genome shotgun (WGS) entry which is preliminary data.</text>
</comment>
<dbReference type="GO" id="GO:0015344">
    <property type="term" value="F:siderophore uptake transmembrane transporter activity"/>
    <property type="evidence" value="ECO:0007669"/>
    <property type="project" value="TreeGrafter"/>
</dbReference>
<feature type="domain" description="TonB-dependent receptor-like beta-barrel" evidence="13">
    <location>
        <begin position="253"/>
        <end position="678"/>
    </location>
</feature>
<comment type="subcellular location">
    <subcellularLocation>
        <location evidence="1 10">Cell outer membrane</location>
        <topology evidence="1 10">Multi-pass membrane protein</topology>
    </subcellularLocation>
</comment>
<evidence type="ECO:0000313" key="16">
    <source>
        <dbReference type="Proteomes" id="UP000566711"/>
    </source>
</evidence>
<organism evidence="15 16">
    <name type="scientific">Rugamonas fusca</name>
    <dbReference type="NCBI Taxonomy" id="2758568"/>
    <lineage>
        <taxon>Bacteria</taxon>
        <taxon>Pseudomonadati</taxon>
        <taxon>Pseudomonadota</taxon>
        <taxon>Betaproteobacteria</taxon>
        <taxon>Burkholderiales</taxon>
        <taxon>Oxalobacteraceae</taxon>
        <taxon>Telluria group</taxon>
        <taxon>Rugamonas</taxon>
    </lineage>
</organism>
<evidence type="ECO:0000256" key="10">
    <source>
        <dbReference type="PROSITE-ProRule" id="PRU01360"/>
    </source>
</evidence>
<dbReference type="GO" id="GO:0009279">
    <property type="term" value="C:cell outer membrane"/>
    <property type="evidence" value="ECO:0007669"/>
    <property type="project" value="UniProtKB-SubCell"/>
</dbReference>
<evidence type="ECO:0000313" key="15">
    <source>
        <dbReference type="EMBL" id="MBA5608820.1"/>
    </source>
</evidence>
<dbReference type="Gene3D" id="2.40.170.20">
    <property type="entry name" value="TonB-dependent receptor, beta-barrel domain"/>
    <property type="match status" value="1"/>
</dbReference>
<keyword evidence="9 10" id="KW-0998">Cell outer membrane</keyword>
<name>A0A7W2EMV0_9BURK</name>
<evidence type="ECO:0000256" key="4">
    <source>
        <dbReference type="ARBA" id="ARBA00022452"/>
    </source>
</evidence>
<evidence type="ECO:0000256" key="8">
    <source>
        <dbReference type="ARBA" id="ARBA00023170"/>
    </source>
</evidence>
<dbReference type="EMBL" id="JACEZS010000046">
    <property type="protein sequence ID" value="MBA5608820.1"/>
    <property type="molecule type" value="Genomic_DNA"/>
</dbReference>
<evidence type="ECO:0000256" key="3">
    <source>
        <dbReference type="ARBA" id="ARBA00022448"/>
    </source>
</evidence>
<evidence type="ECO:0000259" key="14">
    <source>
        <dbReference type="Pfam" id="PF07715"/>
    </source>
</evidence>
<accession>A0A7W2EMV0</accession>
<feature type="signal peptide" evidence="12">
    <location>
        <begin position="1"/>
        <end position="27"/>
    </location>
</feature>
<keyword evidence="3 10" id="KW-0813">Transport</keyword>
<dbReference type="InterPro" id="IPR036942">
    <property type="entry name" value="Beta-barrel_TonB_sf"/>
</dbReference>
<dbReference type="CDD" id="cd01347">
    <property type="entry name" value="ligand_gated_channel"/>
    <property type="match status" value="1"/>
</dbReference>
<dbReference type="SUPFAM" id="SSF56935">
    <property type="entry name" value="Porins"/>
    <property type="match status" value="1"/>
</dbReference>
<dbReference type="InterPro" id="IPR037066">
    <property type="entry name" value="Plug_dom_sf"/>
</dbReference>
<dbReference type="GO" id="GO:0044718">
    <property type="term" value="P:siderophore transmembrane transport"/>
    <property type="evidence" value="ECO:0007669"/>
    <property type="project" value="TreeGrafter"/>
</dbReference>
<evidence type="ECO:0000256" key="12">
    <source>
        <dbReference type="SAM" id="SignalP"/>
    </source>
</evidence>
<keyword evidence="7 10" id="KW-0472">Membrane</keyword>
<keyword evidence="8 15" id="KW-0675">Receptor</keyword>
<protein>
    <submittedName>
        <fullName evidence="15">TonB-dependent receptor</fullName>
    </submittedName>
</protein>
<dbReference type="PANTHER" id="PTHR30069">
    <property type="entry name" value="TONB-DEPENDENT OUTER MEMBRANE RECEPTOR"/>
    <property type="match status" value="1"/>
</dbReference>
<evidence type="ECO:0000256" key="5">
    <source>
        <dbReference type="ARBA" id="ARBA00022692"/>
    </source>
</evidence>
<dbReference type="PANTHER" id="PTHR30069:SF28">
    <property type="entry name" value="TONB-DEPENDENT RECEPTOR YNCD-RELATED"/>
    <property type="match status" value="1"/>
</dbReference>
<dbReference type="Proteomes" id="UP000566711">
    <property type="component" value="Unassembled WGS sequence"/>
</dbReference>
<feature type="domain" description="TonB-dependent receptor plug" evidence="14">
    <location>
        <begin position="57"/>
        <end position="167"/>
    </location>
</feature>
<dbReference type="PROSITE" id="PS52016">
    <property type="entry name" value="TONB_DEPENDENT_REC_3"/>
    <property type="match status" value="1"/>
</dbReference>
<evidence type="ECO:0000256" key="11">
    <source>
        <dbReference type="RuleBase" id="RU003357"/>
    </source>
</evidence>
<evidence type="ECO:0000256" key="7">
    <source>
        <dbReference type="ARBA" id="ARBA00023136"/>
    </source>
</evidence>
<evidence type="ECO:0000256" key="6">
    <source>
        <dbReference type="ARBA" id="ARBA00023077"/>
    </source>
</evidence>
<feature type="chain" id="PRO_5030914591" evidence="12">
    <location>
        <begin position="28"/>
        <end position="715"/>
    </location>
</feature>
<keyword evidence="12" id="KW-0732">Signal</keyword>
<dbReference type="RefSeq" id="WP_182220951.1">
    <property type="nucleotide sequence ID" value="NZ_JACEZS010000046.1"/>
</dbReference>
<dbReference type="InterPro" id="IPR012910">
    <property type="entry name" value="Plug_dom"/>
</dbReference>
<proteinExistence type="inferred from homology"/>
<dbReference type="AlphaFoldDB" id="A0A7W2EMV0"/>
<sequence>MQHPTFRLNAVAALFAAGSALAPQAFAAAPDAAPDAGMGAVPDVVVISGSRAGHTSYELPAALDVVDTARLRDSQARVNASEALVAVPGLVVQNRQNYAQDLQISSRGFGARSAFGVRGVHLVTDGIPASMPDGQGQAATFNLDMAERIEVLRGPFSALYGNHSGGVIQLVTREGEGAPSVEMNLTGGSNGARKVDLNAQGKSGGVGYVLDSSRFDTDGYRAHSAARRDQAYAKLTLAPMPGAKLSIVANGLRQDDTQDPLGVTWATFQRDPRAGEIDATDTQSPKRTLADRYNTRKSIHHEQAGAVWEQAFGDDRLRATVYGGNRDVVQYQAFSKAFQAPASHSGGVVDFERNFHGTDLNWLHVNQLAGGKLSTTFGLEYGHSSDTRKGFENFIGTQFGVEGKLRRDEDDIVSNLDPYLQAEWQSGPWLATAGLRHSRVKIEVDDHFLSNGNDSGSLTYSHTTPVLGLLYQVSPKLNVYGSAARGFETPTLNELFYSGTGAGFNFNLKAANSTHLEAGIKAQPAQDTRVNAALFQVRTSDELVVDSSVGGRTSYRNGGSTLRQGAELSLDSSWRYGLSTRLALTTLRAVYDQAFGTVQRGSRLPGVPNANMYMELAWADRGGHLGAALEGVASGRIYAEDANAEKPAPGYGILNARLTAKQEWMGWTFKQFLRVNNLLDKVYVGSVIVGDTNKRYYEAAPGRNWLMGASARYGF</sequence>
<evidence type="ECO:0000259" key="13">
    <source>
        <dbReference type="Pfam" id="PF00593"/>
    </source>
</evidence>
<dbReference type="InterPro" id="IPR000531">
    <property type="entry name" value="Beta-barrel_TonB"/>
</dbReference>
<gene>
    <name evidence="15" type="ORF">H3H36_26110</name>
</gene>
<evidence type="ECO:0000256" key="1">
    <source>
        <dbReference type="ARBA" id="ARBA00004571"/>
    </source>
</evidence>
<keyword evidence="6 11" id="KW-0798">TonB box</keyword>
<evidence type="ECO:0000256" key="2">
    <source>
        <dbReference type="ARBA" id="ARBA00009810"/>
    </source>
</evidence>
<dbReference type="InterPro" id="IPR039426">
    <property type="entry name" value="TonB-dep_rcpt-like"/>
</dbReference>
<keyword evidence="5 10" id="KW-0812">Transmembrane</keyword>
<dbReference type="Pfam" id="PF07715">
    <property type="entry name" value="Plug"/>
    <property type="match status" value="1"/>
</dbReference>
<evidence type="ECO:0000256" key="9">
    <source>
        <dbReference type="ARBA" id="ARBA00023237"/>
    </source>
</evidence>
<reference evidence="15 16" key="1">
    <citation type="submission" date="2020-07" db="EMBL/GenBank/DDBJ databases">
        <title>Novel species isolated from subtropical streams in China.</title>
        <authorList>
            <person name="Lu H."/>
        </authorList>
    </citation>
    <scope>NUCLEOTIDE SEQUENCE [LARGE SCALE GENOMIC DNA]</scope>
    <source>
        <strain evidence="15 16">FT3S</strain>
    </source>
</reference>